<proteinExistence type="predicted"/>
<dbReference type="Pfam" id="PF12833">
    <property type="entry name" value="HTH_18"/>
    <property type="match status" value="1"/>
</dbReference>
<dbReference type="Pfam" id="PF02311">
    <property type="entry name" value="AraC_binding"/>
    <property type="match status" value="1"/>
</dbReference>
<keyword evidence="2" id="KW-0238">DNA-binding</keyword>
<dbReference type="Gene3D" id="2.60.120.10">
    <property type="entry name" value="Jelly Rolls"/>
    <property type="match status" value="1"/>
</dbReference>
<dbReference type="RefSeq" id="WP_215231640.1">
    <property type="nucleotide sequence ID" value="NZ_CAJRAU010000001.1"/>
</dbReference>
<sequence>MEVPIKNKLNAKELFRIKRMKEEIKTTNPHGHKEYLEIIYLEQGAGFHQIDFNRFPVKPYSLYLIMPGQIHSWELTEIPKGFVAMIQKDFLLDHPLYHDLFQTFPLPFPSGFNLEGKSEVFSGIFNSIESEYLKGESNYQAVIQTYLLLIFNLLKREIKAEQTLSFPVLLKTFFTLLDSEYRANHEAKFYAEALNTTPKTLNTACKRFLGTTASAVINEKLTAESKKLLLYSQKNLTELAFELGFADASHFNKFFKRQTGVLPGIYRKGIS</sequence>
<evidence type="ECO:0000313" key="5">
    <source>
        <dbReference type="EMBL" id="CAG5067469.1"/>
    </source>
</evidence>
<evidence type="ECO:0000256" key="2">
    <source>
        <dbReference type="ARBA" id="ARBA00023125"/>
    </source>
</evidence>
<dbReference type="CDD" id="cd02208">
    <property type="entry name" value="cupin_RmlC-like"/>
    <property type="match status" value="1"/>
</dbReference>
<dbReference type="SUPFAM" id="SSF46689">
    <property type="entry name" value="Homeodomain-like"/>
    <property type="match status" value="1"/>
</dbReference>
<feature type="domain" description="HTH araC/xylS-type" evidence="4">
    <location>
        <begin position="171"/>
        <end position="269"/>
    </location>
</feature>
<dbReference type="SMART" id="SM00342">
    <property type="entry name" value="HTH_ARAC"/>
    <property type="match status" value="1"/>
</dbReference>
<reference evidence="5 6" key="1">
    <citation type="submission" date="2021-04" db="EMBL/GenBank/DDBJ databases">
        <authorList>
            <person name="Rodrigo-Torres L."/>
            <person name="Arahal R. D."/>
            <person name="Lucena T."/>
        </authorList>
    </citation>
    <scope>NUCLEOTIDE SEQUENCE [LARGE SCALE GENOMIC DNA]</scope>
    <source>
        <strain evidence="5 6">CECT 9623</strain>
    </source>
</reference>
<dbReference type="EMBL" id="CAJRAU010000001">
    <property type="protein sequence ID" value="CAG5067469.1"/>
    <property type="molecule type" value="Genomic_DNA"/>
</dbReference>
<dbReference type="PRINTS" id="PR00032">
    <property type="entry name" value="HTHARAC"/>
</dbReference>
<dbReference type="InterPro" id="IPR014710">
    <property type="entry name" value="RmlC-like_jellyroll"/>
</dbReference>
<keyword evidence="3" id="KW-0804">Transcription</keyword>
<organism evidence="5 6">
    <name type="scientific">Dyadobacter linearis</name>
    <dbReference type="NCBI Taxonomy" id="2823330"/>
    <lineage>
        <taxon>Bacteria</taxon>
        <taxon>Pseudomonadati</taxon>
        <taxon>Bacteroidota</taxon>
        <taxon>Cytophagia</taxon>
        <taxon>Cytophagales</taxon>
        <taxon>Spirosomataceae</taxon>
        <taxon>Dyadobacter</taxon>
    </lineage>
</organism>
<dbReference type="InterPro" id="IPR020449">
    <property type="entry name" value="Tscrpt_reg_AraC-type_HTH"/>
</dbReference>
<evidence type="ECO:0000313" key="6">
    <source>
        <dbReference type="Proteomes" id="UP000679725"/>
    </source>
</evidence>
<evidence type="ECO:0000259" key="4">
    <source>
        <dbReference type="PROSITE" id="PS01124"/>
    </source>
</evidence>
<dbReference type="PANTHER" id="PTHR43280">
    <property type="entry name" value="ARAC-FAMILY TRANSCRIPTIONAL REGULATOR"/>
    <property type="match status" value="1"/>
</dbReference>
<dbReference type="InterPro" id="IPR018060">
    <property type="entry name" value="HTH_AraC"/>
</dbReference>
<dbReference type="InterPro" id="IPR009057">
    <property type="entry name" value="Homeodomain-like_sf"/>
</dbReference>
<dbReference type="InterPro" id="IPR003313">
    <property type="entry name" value="AraC-bd"/>
</dbReference>
<dbReference type="PANTHER" id="PTHR43280:SF32">
    <property type="entry name" value="TRANSCRIPTIONAL REGULATORY PROTEIN"/>
    <property type="match status" value="1"/>
</dbReference>
<keyword evidence="6" id="KW-1185">Reference proteome</keyword>
<evidence type="ECO:0000256" key="3">
    <source>
        <dbReference type="ARBA" id="ARBA00023163"/>
    </source>
</evidence>
<dbReference type="PROSITE" id="PS01124">
    <property type="entry name" value="HTH_ARAC_FAMILY_2"/>
    <property type="match status" value="1"/>
</dbReference>
<gene>
    <name evidence="5" type="primary">rhaS_2</name>
    <name evidence="5" type="ORF">DYBT9623_00190</name>
</gene>
<protein>
    <submittedName>
        <fullName evidence="5">HTH-type transcriptional activator RhaS</fullName>
    </submittedName>
</protein>
<accession>A0ABM8UIY2</accession>
<dbReference type="Gene3D" id="1.10.10.60">
    <property type="entry name" value="Homeodomain-like"/>
    <property type="match status" value="1"/>
</dbReference>
<keyword evidence="1" id="KW-0805">Transcription regulation</keyword>
<comment type="caution">
    <text evidence="5">The sequence shown here is derived from an EMBL/GenBank/DDBJ whole genome shotgun (WGS) entry which is preliminary data.</text>
</comment>
<evidence type="ECO:0000256" key="1">
    <source>
        <dbReference type="ARBA" id="ARBA00023015"/>
    </source>
</evidence>
<name>A0ABM8UIY2_9BACT</name>
<dbReference type="SUPFAM" id="SSF51215">
    <property type="entry name" value="Regulatory protein AraC"/>
    <property type="match status" value="1"/>
</dbReference>
<dbReference type="Proteomes" id="UP000679725">
    <property type="component" value="Unassembled WGS sequence"/>
</dbReference>
<dbReference type="InterPro" id="IPR037923">
    <property type="entry name" value="HTH-like"/>
</dbReference>